<gene>
    <name evidence="2" type="ORF">QJU57_09415</name>
</gene>
<evidence type="ECO:0000313" key="3">
    <source>
        <dbReference type="Proteomes" id="UP001226020"/>
    </source>
</evidence>
<dbReference type="SUPFAM" id="SSF46689">
    <property type="entry name" value="Homeodomain-like"/>
    <property type="match status" value="1"/>
</dbReference>
<dbReference type="InterPro" id="IPR009057">
    <property type="entry name" value="Homeodomain-like_sf"/>
</dbReference>
<dbReference type="InterPro" id="IPR027417">
    <property type="entry name" value="P-loop_NTPase"/>
</dbReference>
<proteinExistence type="predicted"/>
<dbReference type="Gene3D" id="3.40.50.300">
    <property type="entry name" value="P-loop containing nucleotide triphosphate hydrolases"/>
    <property type="match status" value="1"/>
</dbReference>
<feature type="domain" description="DNA binding HTH" evidence="1">
    <location>
        <begin position="426"/>
        <end position="461"/>
    </location>
</feature>
<keyword evidence="3" id="KW-1185">Reference proteome</keyword>
<evidence type="ECO:0000313" key="2">
    <source>
        <dbReference type="EMBL" id="MDP8149287.1"/>
    </source>
</evidence>
<dbReference type="RefSeq" id="WP_306352056.1">
    <property type="nucleotide sequence ID" value="NZ_JASAWV010000024.1"/>
</dbReference>
<dbReference type="Proteomes" id="UP001226020">
    <property type="component" value="Unassembled WGS sequence"/>
</dbReference>
<name>A0AAW8CE42_9PAST</name>
<accession>A0AAW8CE42</accession>
<dbReference type="PANTHER" id="PTHR32071">
    <property type="entry name" value="TRANSCRIPTIONAL REGULATORY PROTEIN"/>
    <property type="match status" value="1"/>
</dbReference>
<sequence>MINLSYSKLVIELFSSQDCAERLQSVLSILEVSHIFKDIKLFYCTFNEVENTLESSQYGLSVKILDQSDPLAYSFLVKKNYLVENIVTYPKLSSVLGNGYNQVFLIPLESFGVLGFYGTNEGLHEKAKQEIVQEVANLFLSSEKVIYNQKRLENEVNKTHQEVKLLQKRDNNILKESYLNHVWIDFSGSSKSVKRDILFYAKTNRVLNIIGSQGIGRSYLASIIQRLRNAYGDSQNFVDLASVRNVEQLSSIFGINHKKINYFDYYYDATLILENIDLLSPELLNKLYELLNKNEDIRSNQVKIIITSKNKKLHKECSVEIINFFNQETLTLHNRMDNEKNFSSFTESFISDYCRENLKRIKGITQGALTTLQSSQLIHSLDDLKRHVFAICDIVSHGNQIDKYKTKRVLEHVNMTKNIGLPELVAQYEKSLILKKLTLNNWNQEETAQQFNIPRRTLSYKCSQHNIKGKYAK</sequence>
<dbReference type="Pfam" id="PF02954">
    <property type="entry name" value="HTH_8"/>
    <property type="match status" value="1"/>
</dbReference>
<dbReference type="Gene3D" id="1.10.10.60">
    <property type="entry name" value="Homeodomain-like"/>
    <property type="match status" value="1"/>
</dbReference>
<dbReference type="EMBL" id="JASAXT010000021">
    <property type="protein sequence ID" value="MDP8149287.1"/>
    <property type="molecule type" value="Genomic_DNA"/>
</dbReference>
<organism evidence="2 3">
    <name type="scientific">Phocoenobacter atlanticus subsp. atlanticus</name>
    <dbReference type="NCBI Taxonomy" id="3061285"/>
    <lineage>
        <taxon>Bacteria</taxon>
        <taxon>Pseudomonadati</taxon>
        <taxon>Pseudomonadota</taxon>
        <taxon>Gammaproteobacteria</taxon>
        <taxon>Pasteurellales</taxon>
        <taxon>Pasteurellaceae</taxon>
        <taxon>Phocoenobacter</taxon>
        <taxon>Phocoenobacter atlanticus</taxon>
    </lineage>
</organism>
<dbReference type="AlphaFoldDB" id="A0AAW8CE42"/>
<dbReference type="InterPro" id="IPR002197">
    <property type="entry name" value="HTH_Fis"/>
</dbReference>
<evidence type="ECO:0000259" key="1">
    <source>
        <dbReference type="Pfam" id="PF02954"/>
    </source>
</evidence>
<dbReference type="GO" id="GO:0043565">
    <property type="term" value="F:sequence-specific DNA binding"/>
    <property type="evidence" value="ECO:0007669"/>
    <property type="project" value="InterPro"/>
</dbReference>
<comment type="caution">
    <text evidence="2">The sequence shown here is derived from an EMBL/GenBank/DDBJ whole genome shotgun (WGS) entry which is preliminary data.</text>
</comment>
<dbReference type="SUPFAM" id="SSF52540">
    <property type="entry name" value="P-loop containing nucleoside triphosphate hydrolases"/>
    <property type="match status" value="1"/>
</dbReference>
<protein>
    <submittedName>
        <fullName evidence="2">Helix-turn-helix domain-containing protein</fullName>
    </submittedName>
</protein>
<reference evidence="2 3" key="1">
    <citation type="journal article" date="2023" name="Front. Microbiol.">
        <title>Phylogeography and host specificity of Pasteurellaceae pathogenic to sea-farmed fish in the north-east Atlantic.</title>
        <authorList>
            <person name="Gulla S."/>
            <person name="Colquhoun D.J."/>
            <person name="Olsen A.B."/>
            <person name="Spilsberg B."/>
            <person name="Lagesen K."/>
            <person name="Aakesson C.P."/>
            <person name="Strom S."/>
            <person name="Manji F."/>
            <person name="Birkbeck T.H."/>
            <person name="Nilsen H.K."/>
        </authorList>
    </citation>
    <scope>NUCLEOTIDE SEQUENCE [LARGE SCALE GENOMIC DNA]</scope>
    <source>
        <strain evidence="2 3">NVIB3131</strain>
    </source>
</reference>